<feature type="compositionally biased region" description="Basic and acidic residues" evidence="1">
    <location>
        <begin position="90"/>
        <end position="106"/>
    </location>
</feature>
<dbReference type="AlphaFoldDB" id="A0A6L2LXR3"/>
<evidence type="ECO:0008006" key="3">
    <source>
        <dbReference type="Google" id="ProtNLM"/>
    </source>
</evidence>
<dbReference type="CDD" id="cd09272">
    <property type="entry name" value="RNase_HI_RT_Ty1"/>
    <property type="match status" value="1"/>
</dbReference>
<dbReference type="PANTHER" id="PTHR11439:SF495">
    <property type="entry name" value="REVERSE TRANSCRIPTASE, RNA-DEPENDENT DNA POLYMERASE-RELATED"/>
    <property type="match status" value="1"/>
</dbReference>
<protein>
    <recommendedName>
        <fullName evidence="3">Reverse transcriptase Ty1/copia-type domain-containing protein</fullName>
    </recommendedName>
</protein>
<accession>A0A6L2LXR3</accession>
<feature type="compositionally biased region" description="Basic and acidic residues" evidence="1">
    <location>
        <begin position="715"/>
        <end position="744"/>
    </location>
</feature>
<feature type="region of interest" description="Disordered" evidence="1">
    <location>
        <begin position="562"/>
        <end position="621"/>
    </location>
</feature>
<feature type="compositionally biased region" description="Basic residues" evidence="1">
    <location>
        <begin position="518"/>
        <end position="528"/>
    </location>
</feature>
<feature type="region of interest" description="Disordered" evidence="1">
    <location>
        <begin position="713"/>
        <end position="744"/>
    </location>
</feature>
<reference evidence="2" key="1">
    <citation type="journal article" date="2019" name="Sci. Rep.">
        <title>Draft genome of Tanacetum cinerariifolium, the natural source of mosquito coil.</title>
        <authorList>
            <person name="Yamashiro T."/>
            <person name="Shiraishi A."/>
            <person name="Satake H."/>
            <person name="Nakayama K."/>
        </authorList>
    </citation>
    <scope>NUCLEOTIDE SEQUENCE</scope>
</reference>
<feature type="region of interest" description="Disordered" evidence="1">
    <location>
        <begin position="87"/>
        <end position="106"/>
    </location>
</feature>
<feature type="compositionally biased region" description="Polar residues" evidence="1">
    <location>
        <begin position="609"/>
        <end position="621"/>
    </location>
</feature>
<gene>
    <name evidence="2" type="ORF">Tci_037102</name>
</gene>
<dbReference type="EMBL" id="BKCJ010005142">
    <property type="protein sequence ID" value="GEU65124.1"/>
    <property type="molecule type" value="Genomic_DNA"/>
</dbReference>
<evidence type="ECO:0000313" key="2">
    <source>
        <dbReference type="EMBL" id="GEU65124.1"/>
    </source>
</evidence>
<proteinExistence type="predicted"/>
<comment type="caution">
    <text evidence="2">The sequence shown here is derived from an EMBL/GenBank/DDBJ whole genome shotgun (WGS) entry which is preliminary data.</text>
</comment>
<feature type="region of interest" description="Disordered" evidence="1">
    <location>
        <begin position="40"/>
        <end position="62"/>
    </location>
</feature>
<feature type="compositionally biased region" description="Polar residues" evidence="1">
    <location>
        <begin position="494"/>
        <end position="503"/>
    </location>
</feature>
<feature type="region of interest" description="Disordered" evidence="1">
    <location>
        <begin position="482"/>
        <end position="536"/>
    </location>
</feature>
<name>A0A6L2LXR3_TANCI</name>
<organism evidence="2">
    <name type="scientific">Tanacetum cinerariifolium</name>
    <name type="common">Dalmatian daisy</name>
    <name type="synonym">Chrysanthemum cinerariifolium</name>
    <dbReference type="NCBI Taxonomy" id="118510"/>
    <lineage>
        <taxon>Eukaryota</taxon>
        <taxon>Viridiplantae</taxon>
        <taxon>Streptophyta</taxon>
        <taxon>Embryophyta</taxon>
        <taxon>Tracheophyta</taxon>
        <taxon>Spermatophyta</taxon>
        <taxon>Magnoliopsida</taxon>
        <taxon>eudicotyledons</taxon>
        <taxon>Gunneridae</taxon>
        <taxon>Pentapetalae</taxon>
        <taxon>asterids</taxon>
        <taxon>campanulids</taxon>
        <taxon>Asterales</taxon>
        <taxon>Asteraceae</taxon>
        <taxon>Asteroideae</taxon>
        <taxon>Anthemideae</taxon>
        <taxon>Anthemidinae</taxon>
        <taxon>Tanacetum</taxon>
    </lineage>
</organism>
<evidence type="ECO:0000256" key="1">
    <source>
        <dbReference type="SAM" id="MobiDB-lite"/>
    </source>
</evidence>
<sequence length="775" mass="87163">MRPFRCPVTILNTLDHLGSGPTCIFDIDILTKSMNSKPVVAGNQSNSNAGTKENIDASQAGKKTVPDQEYILLPLWAFDPLLSQGPKNIEVPEKESGVSSKEDDNQDLRDEFERLIQHEKNGENDVNIYGCDDDPNMPNLEEIVYLDDDEDVGAEADMTNLDTNIPVSPISTTKIHKVHPIEQIIRDIHSSPQTRRMTKSMTDHEPKKVIKALTDLSWIESMQDELLQFNLQQVWILVDLPYGKRSIRTKWIYRNKKDERGIVVRNKMDMKSAFLYGKIKEEVLCIEFEKPMHKKFQMSSMGELTYFLGLTPMETSKPIMKDEIVEDVDVHLYRSMIRSLMYLTSSRPDIIFVDSPFDLEAYTDSDYVGASLDRKSTTRGYQFLGCRLISWQCKKQTVVVNSTTEAEYIAASNCCGQIIHKGWLNWNAKAAMDEIRVKTDFNDEYDTPSHTKKVFANMRRQGKDFSRRVTPLFETMLIQHPAGVGEGSGEPTYPQHTSTSTQPFHEESITIPSSSQPKKTKKHRKTKSKATEISQSSGLTTLVADETVHEKRRDIVKRAATTASSLEAEQDSGSGLRRQDTTLGDIPAQTRIESSTEKSLGDQEDASNQRRNIANFDQNEGISFVQEDAETQGRYGPNIEVNTASTSITTASINITTVEPVTTVSAPATTAGVSLKSKSFEEVQKAFNKTMSWINLFVLMDLEVVKGSGKKAKSSRKEAVSKKRARKGLDEESVKRQKLEDDTKKEELKACLKIVSNDDKIINIEPLAIKSLTVD</sequence>
<feature type="compositionally biased region" description="Polar residues" evidence="1">
    <location>
        <begin position="40"/>
        <end position="51"/>
    </location>
</feature>
<feature type="compositionally biased region" description="Polar residues" evidence="1">
    <location>
        <begin position="562"/>
        <end position="573"/>
    </location>
</feature>
<dbReference type="PANTHER" id="PTHR11439">
    <property type="entry name" value="GAG-POL-RELATED RETROTRANSPOSON"/>
    <property type="match status" value="1"/>
</dbReference>